<dbReference type="GO" id="GO:0005524">
    <property type="term" value="F:ATP binding"/>
    <property type="evidence" value="ECO:0007669"/>
    <property type="project" value="UniProtKB-KW"/>
</dbReference>
<evidence type="ECO:0000256" key="1">
    <source>
        <dbReference type="ARBA" id="ARBA00022679"/>
    </source>
</evidence>
<dbReference type="InterPro" id="IPR008271">
    <property type="entry name" value="Ser/Thr_kinase_AS"/>
</dbReference>
<dbReference type="SMART" id="SM00881">
    <property type="entry name" value="CoA_binding"/>
    <property type="match status" value="1"/>
</dbReference>
<keyword evidence="8" id="KW-1185">Reference proteome</keyword>
<dbReference type="PANTHER" id="PTHR44329:SF288">
    <property type="entry name" value="MITOGEN-ACTIVATED PROTEIN KINASE KINASE KINASE 20"/>
    <property type="match status" value="1"/>
</dbReference>
<feature type="compositionally biased region" description="Polar residues" evidence="5">
    <location>
        <begin position="817"/>
        <end position="826"/>
    </location>
</feature>
<feature type="domain" description="Protein kinase" evidence="6">
    <location>
        <begin position="348"/>
        <end position="625"/>
    </location>
</feature>
<dbReference type="PANTHER" id="PTHR44329">
    <property type="entry name" value="SERINE/THREONINE-PROTEIN KINASE TNNI3K-RELATED"/>
    <property type="match status" value="1"/>
</dbReference>
<evidence type="ECO:0000256" key="3">
    <source>
        <dbReference type="ARBA" id="ARBA00022777"/>
    </source>
</evidence>
<dbReference type="GO" id="GO:0004674">
    <property type="term" value="F:protein serine/threonine kinase activity"/>
    <property type="evidence" value="ECO:0007669"/>
    <property type="project" value="TreeGrafter"/>
</dbReference>
<dbReference type="InterPro" id="IPR059179">
    <property type="entry name" value="MLKL-like_MCAfunc"/>
</dbReference>
<evidence type="ECO:0000259" key="6">
    <source>
        <dbReference type="PROSITE" id="PS50011"/>
    </source>
</evidence>
<dbReference type="InterPro" id="IPR051681">
    <property type="entry name" value="Ser/Thr_Kinases-Pseudokinases"/>
</dbReference>
<keyword evidence="2" id="KW-0547">Nucleotide-binding</keyword>
<proteinExistence type="predicted"/>
<dbReference type="Gene3D" id="3.40.50.720">
    <property type="entry name" value="NAD(P)-binding Rossmann-like Domain"/>
    <property type="match status" value="1"/>
</dbReference>
<feature type="compositionally biased region" description="Gly residues" evidence="5">
    <location>
        <begin position="888"/>
        <end position="900"/>
    </location>
</feature>
<dbReference type="CDD" id="cd21037">
    <property type="entry name" value="MLKL_NTD"/>
    <property type="match status" value="1"/>
</dbReference>
<evidence type="ECO:0000256" key="4">
    <source>
        <dbReference type="ARBA" id="ARBA00022840"/>
    </source>
</evidence>
<dbReference type="SUPFAM" id="SSF56112">
    <property type="entry name" value="Protein kinase-like (PK-like)"/>
    <property type="match status" value="1"/>
</dbReference>
<dbReference type="EMBL" id="JARIHO010000024">
    <property type="protein sequence ID" value="KAJ7342831.1"/>
    <property type="molecule type" value="Genomic_DNA"/>
</dbReference>
<gene>
    <name evidence="7" type="ORF">DFH08DRAFT_782642</name>
</gene>
<dbReference type="Gene3D" id="1.10.510.10">
    <property type="entry name" value="Transferase(Phosphotransferase) domain 1"/>
    <property type="match status" value="1"/>
</dbReference>
<evidence type="ECO:0000313" key="8">
    <source>
        <dbReference type="Proteomes" id="UP001218218"/>
    </source>
</evidence>
<protein>
    <recommendedName>
        <fullName evidence="6">Protein kinase domain-containing protein</fullName>
    </recommendedName>
</protein>
<feature type="region of interest" description="Disordered" evidence="5">
    <location>
        <begin position="650"/>
        <end position="680"/>
    </location>
</feature>
<evidence type="ECO:0000313" key="7">
    <source>
        <dbReference type="EMBL" id="KAJ7342831.1"/>
    </source>
</evidence>
<reference evidence="7" key="1">
    <citation type="submission" date="2023-03" db="EMBL/GenBank/DDBJ databases">
        <title>Massive genome expansion in bonnet fungi (Mycena s.s.) driven by repeated elements and novel gene families across ecological guilds.</title>
        <authorList>
            <consortium name="Lawrence Berkeley National Laboratory"/>
            <person name="Harder C.B."/>
            <person name="Miyauchi S."/>
            <person name="Viragh M."/>
            <person name="Kuo A."/>
            <person name="Thoen E."/>
            <person name="Andreopoulos B."/>
            <person name="Lu D."/>
            <person name="Skrede I."/>
            <person name="Drula E."/>
            <person name="Henrissat B."/>
            <person name="Morin E."/>
            <person name="Kohler A."/>
            <person name="Barry K."/>
            <person name="LaButti K."/>
            <person name="Morin E."/>
            <person name="Salamov A."/>
            <person name="Lipzen A."/>
            <person name="Mereny Z."/>
            <person name="Hegedus B."/>
            <person name="Baldrian P."/>
            <person name="Stursova M."/>
            <person name="Weitz H."/>
            <person name="Taylor A."/>
            <person name="Grigoriev I.V."/>
            <person name="Nagy L.G."/>
            <person name="Martin F."/>
            <person name="Kauserud H."/>
        </authorList>
    </citation>
    <scope>NUCLEOTIDE SEQUENCE</scope>
    <source>
        <strain evidence="7">CBHHK002</strain>
    </source>
</reference>
<comment type="caution">
    <text evidence="7">The sequence shown here is derived from an EMBL/GenBank/DDBJ whole genome shotgun (WGS) entry which is preliminary data.</text>
</comment>
<dbReference type="InterPro" id="IPR000719">
    <property type="entry name" value="Prot_kinase_dom"/>
</dbReference>
<feature type="region of interest" description="Disordered" evidence="5">
    <location>
        <begin position="806"/>
        <end position="907"/>
    </location>
</feature>
<sequence length="1289" mass="142244">MTSKVSVICQKQDLFLSAPKFAVVGASANPAENGYKALKFLLEKSKDVVPINPNASEIQGINCLKTLSELPDPTHTSVFIVPPNVTLELLELAKALNIFALWLQPGAEDDAVVKFIQADPQLEGRCLNRDDREDGLYRGTIPPEHALARFALVPELIPTGDIICGIFQRCESVTQNRNAAFQLRDRCLRLGLVLYDKALANEDFSAGIESVILCLQQISAKMRGWLPLTRVQGLLREAEIMKEIEHCHRMLTNCWGSVQTETDAWEARFTLETEKDHCELVAYLVDIENSQQITNDAFKSKKIQQLMSMMQQLMASDIHTSNQQHNGLSSNLYDLQFKSRELLPDFNLRSGEVIRIGQFPVSGTANMDIYEGLYLGREKVAIKVVRAVNSNEHSLRRFNRECDIWKKLWKIDQGQHVLPFYGFCQEDGPFPYIVSPWQPNGTALTYVKREGDKVDYLKLVKGVALGLQVLHSMDPHIVHGDIKASNIVIDSGGNPLIADFGLSRIVEDITGIPFSQSRGVSDSYRWFAPEVCIGQGVLSLCSDVYAYGMTVLEIFTHKQPYNNIKHTTEVVIRSAKGEKPPRPTVDKVIQRGLDDDMWALLCLCWAIEPSQRPSIQQVLECFPFASSTLSSKDKSVPSVLTSTGHSASIAGAGALKGNGGEAEIDSRSSTSESKNEVTLPETRETGTFIIYSPNGQGPKAAADSFTTNDLAWTQSNLDTGGCLASVHEPAEAMLWIEDHWDDDLLTSVQNSGCDRPFACMLSPDEPALAIFGYYNDPKVVNMAQSLAESSGFPVVIRPACDNPTVTLINRDPGRPNMSVSIGTAGNSAEGGNDENHEDETMPEGSHIPGESGNGRRSDDNPNDAESNGEAVRIAENRTPSPGATQGIDGSGGGGGDGGGRSVVDDKWDSPLHRTHLDLGLKLDNGETYPIGIDYTFRFTINSQTVPPIDLEDLTRPLSKSEVIALVDLEIETRPRETQVDRSYASIGFVAHRKKSIIHREFFPRGSDPPGKLYQRGEQRQIQRGITGVLGLVNTGPTATTTFSYNQNNTTTLGATDSKVMPKCLVDSEIGDKWDADDKSYSSFNIAYPAQYIRLNEEQPDYPLEVKVGMGINLNPAGSEKPLPQISFVNRHQILVWVSDPMSRLPIRGIVVLISSYLDNIRTKDGLSIHEQEDVRLGTGSLPQTKKEEHEPGTISLSVAQVRKPGAPGSDNLRPRITAFFTKLVQRSVVPSMEYIPRHEYLARGWDGNSNKWRSVLWPALDGDFRAAGPEETSAIWRIKCPWKEVRSAN</sequence>
<dbReference type="SMART" id="SM00220">
    <property type="entry name" value="S_TKc"/>
    <property type="match status" value="1"/>
</dbReference>
<dbReference type="SUPFAM" id="SSF51735">
    <property type="entry name" value="NAD(P)-binding Rossmann-fold domains"/>
    <property type="match status" value="1"/>
</dbReference>
<keyword evidence="1" id="KW-0808">Transferase</keyword>
<feature type="compositionally biased region" description="Acidic residues" evidence="5">
    <location>
        <begin position="831"/>
        <end position="841"/>
    </location>
</feature>
<keyword evidence="4" id="KW-0067">ATP-binding</keyword>
<dbReference type="PROSITE" id="PS00108">
    <property type="entry name" value="PROTEIN_KINASE_ST"/>
    <property type="match status" value="1"/>
</dbReference>
<dbReference type="InterPro" id="IPR003781">
    <property type="entry name" value="CoA-bd"/>
</dbReference>
<dbReference type="InterPro" id="IPR036291">
    <property type="entry name" value="NAD(P)-bd_dom_sf"/>
</dbReference>
<name>A0AAD6ZW94_9AGAR</name>
<dbReference type="Pfam" id="PF13380">
    <property type="entry name" value="CoA_binding_2"/>
    <property type="match status" value="1"/>
</dbReference>
<evidence type="ECO:0000256" key="2">
    <source>
        <dbReference type="ARBA" id="ARBA00022741"/>
    </source>
</evidence>
<dbReference type="Pfam" id="PF07714">
    <property type="entry name" value="PK_Tyr_Ser-Thr"/>
    <property type="match status" value="1"/>
</dbReference>
<keyword evidence="3" id="KW-0418">Kinase</keyword>
<feature type="region of interest" description="Disordered" evidence="5">
    <location>
        <begin position="1171"/>
        <end position="1192"/>
    </location>
</feature>
<dbReference type="InterPro" id="IPR001245">
    <property type="entry name" value="Ser-Thr/Tyr_kinase_cat_dom"/>
</dbReference>
<dbReference type="PROSITE" id="PS50011">
    <property type="entry name" value="PROTEIN_KINASE_DOM"/>
    <property type="match status" value="1"/>
</dbReference>
<accession>A0AAD6ZW94</accession>
<organism evidence="7 8">
    <name type="scientific">Mycena albidolilacea</name>
    <dbReference type="NCBI Taxonomy" id="1033008"/>
    <lineage>
        <taxon>Eukaryota</taxon>
        <taxon>Fungi</taxon>
        <taxon>Dikarya</taxon>
        <taxon>Basidiomycota</taxon>
        <taxon>Agaricomycotina</taxon>
        <taxon>Agaricomycetes</taxon>
        <taxon>Agaricomycetidae</taxon>
        <taxon>Agaricales</taxon>
        <taxon>Marasmiineae</taxon>
        <taxon>Mycenaceae</taxon>
        <taxon>Mycena</taxon>
    </lineage>
</organism>
<dbReference type="InterPro" id="IPR011009">
    <property type="entry name" value="Kinase-like_dom_sf"/>
</dbReference>
<dbReference type="Proteomes" id="UP001218218">
    <property type="component" value="Unassembled WGS sequence"/>
</dbReference>
<evidence type="ECO:0000256" key="5">
    <source>
        <dbReference type="SAM" id="MobiDB-lite"/>
    </source>
</evidence>